<keyword evidence="2" id="KW-0378">Hydrolase</keyword>
<sequence>MTEAHRIFNMDEKGCRLTIHHQQKVLSKRGVKRVHMVAHEDAENVTVVACGNAVGQAVPPKILFKGKRKKSDWLDSMPPGTAIEMTRKGSMTEQTFVISLEHFSKYKPPGLLIFDGASSYLDANVVTAADVDDITLFCLPIIQRLSCSH</sequence>
<dbReference type="EMBL" id="JASPKY010000021">
    <property type="protein sequence ID" value="KAK9752316.1"/>
    <property type="molecule type" value="Genomic_DNA"/>
</dbReference>
<evidence type="ECO:0000313" key="2">
    <source>
        <dbReference type="EMBL" id="KAK9752316.1"/>
    </source>
</evidence>
<protein>
    <submittedName>
        <fullName evidence="2">DDE superfamily endonuclease</fullName>
    </submittedName>
</protein>
<keyword evidence="3" id="KW-1185">Reference proteome</keyword>
<organism evidence="2 3">
    <name type="scientific">Popillia japonica</name>
    <name type="common">Japanese beetle</name>
    <dbReference type="NCBI Taxonomy" id="7064"/>
    <lineage>
        <taxon>Eukaryota</taxon>
        <taxon>Metazoa</taxon>
        <taxon>Ecdysozoa</taxon>
        <taxon>Arthropoda</taxon>
        <taxon>Hexapoda</taxon>
        <taxon>Insecta</taxon>
        <taxon>Pterygota</taxon>
        <taxon>Neoptera</taxon>
        <taxon>Endopterygota</taxon>
        <taxon>Coleoptera</taxon>
        <taxon>Polyphaga</taxon>
        <taxon>Scarabaeiformia</taxon>
        <taxon>Scarabaeidae</taxon>
        <taxon>Rutelinae</taxon>
        <taxon>Popillia</taxon>
    </lineage>
</organism>
<keyword evidence="2" id="KW-0255">Endonuclease</keyword>
<dbReference type="Pfam" id="PF03184">
    <property type="entry name" value="DDE_1"/>
    <property type="match status" value="1"/>
</dbReference>
<gene>
    <name evidence="2" type="ORF">QE152_g4321</name>
</gene>
<dbReference type="GO" id="GO:0004519">
    <property type="term" value="F:endonuclease activity"/>
    <property type="evidence" value="ECO:0007669"/>
    <property type="project" value="UniProtKB-KW"/>
</dbReference>
<proteinExistence type="predicted"/>
<dbReference type="AlphaFoldDB" id="A0AAW1N0Y2"/>
<reference evidence="2 3" key="1">
    <citation type="journal article" date="2024" name="BMC Genomics">
        <title>De novo assembly and annotation of Popillia japonica's genome with initial clues to its potential as an invasive pest.</title>
        <authorList>
            <person name="Cucini C."/>
            <person name="Boschi S."/>
            <person name="Funari R."/>
            <person name="Cardaioli E."/>
            <person name="Iannotti N."/>
            <person name="Marturano G."/>
            <person name="Paoli F."/>
            <person name="Bruttini M."/>
            <person name="Carapelli A."/>
            <person name="Frati F."/>
            <person name="Nardi F."/>
        </authorList>
    </citation>
    <scope>NUCLEOTIDE SEQUENCE [LARGE SCALE GENOMIC DNA]</scope>
    <source>
        <strain evidence="2">DMR45628</strain>
    </source>
</reference>
<dbReference type="Proteomes" id="UP001458880">
    <property type="component" value="Unassembled WGS sequence"/>
</dbReference>
<evidence type="ECO:0000313" key="3">
    <source>
        <dbReference type="Proteomes" id="UP001458880"/>
    </source>
</evidence>
<comment type="caution">
    <text evidence="2">The sequence shown here is derived from an EMBL/GenBank/DDBJ whole genome shotgun (WGS) entry which is preliminary data.</text>
</comment>
<name>A0AAW1N0Y2_POPJA</name>
<keyword evidence="2" id="KW-0540">Nuclease</keyword>
<evidence type="ECO:0000259" key="1">
    <source>
        <dbReference type="Pfam" id="PF03184"/>
    </source>
</evidence>
<dbReference type="GO" id="GO:0003676">
    <property type="term" value="F:nucleic acid binding"/>
    <property type="evidence" value="ECO:0007669"/>
    <property type="project" value="InterPro"/>
</dbReference>
<dbReference type="InterPro" id="IPR004875">
    <property type="entry name" value="DDE_SF_endonuclease_dom"/>
</dbReference>
<accession>A0AAW1N0Y2</accession>
<feature type="domain" description="DDE-1" evidence="1">
    <location>
        <begin position="43"/>
        <end position="140"/>
    </location>
</feature>